<evidence type="ECO:0000313" key="4">
    <source>
        <dbReference type="Proteomes" id="UP000308181"/>
    </source>
</evidence>
<dbReference type="PANTHER" id="PTHR45947:SF3">
    <property type="entry name" value="SULFOQUINOVOSYL TRANSFERASE SQD2"/>
    <property type="match status" value="1"/>
</dbReference>
<dbReference type="GO" id="GO:0016757">
    <property type="term" value="F:glycosyltransferase activity"/>
    <property type="evidence" value="ECO:0007669"/>
    <property type="project" value="InterPro"/>
</dbReference>
<organism evidence="3 4">
    <name type="scientific">Pedobacter cryophilus</name>
    <dbReference type="NCBI Taxonomy" id="2571271"/>
    <lineage>
        <taxon>Bacteria</taxon>
        <taxon>Pseudomonadati</taxon>
        <taxon>Bacteroidota</taxon>
        <taxon>Sphingobacteriia</taxon>
        <taxon>Sphingobacteriales</taxon>
        <taxon>Sphingobacteriaceae</taxon>
        <taxon>Pedobacter</taxon>
    </lineage>
</organism>
<dbReference type="EMBL" id="SWBP01000002">
    <property type="protein sequence ID" value="TKB98614.1"/>
    <property type="molecule type" value="Genomic_DNA"/>
</dbReference>
<dbReference type="InterPro" id="IPR050194">
    <property type="entry name" value="Glycosyltransferase_grp1"/>
</dbReference>
<name>A0A4U1C0Y6_9SPHI</name>
<feature type="domain" description="Glycosyl transferase family 1" evidence="2">
    <location>
        <begin position="215"/>
        <end position="376"/>
    </location>
</feature>
<evidence type="ECO:0000313" key="3">
    <source>
        <dbReference type="EMBL" id="TKB98614.1"/>
    </source>
</evidence>
<gene>
    <name evidence="3" type="ORF">FA046_05715</name>
</gene>
<dbReference type="InterPro" id="IPR001296">
    <property type="entry name" value="Glyco_trans_1"/>
</dbReference>
<keyword evidence="1" id="KW-0472">Membrane</keyword>
<evidence type="ECO:0000259" key="2">
    <source>
        <dbReference type="Pfam" id="PF00534"/>
    </source>
</evidence>
<dbReference type="PANTHER" id="PTHR45947">
    <property type="entry name" value="SULFOQUINOVOSYL TRANSFERASE SQD2"/>
    <property type="match status" value="1"/>
</dbReference>
<dbReference type="Pfam" id="PF00534">
    <property type="entry name" value="Glycos_transf_1"/>
    <property type="match status" value="2"/>
</dbReference>
<dbReference type="OrthoDB" id="596635at2"/>
<keyword evidence="1" id="KW-1133">Transmembrane helix</keyword>
<reference evidence="3 4" key="1">
    <citation type="submission" date="2019-04" db="EMBL/GenBank/DDBJ databases">
        <title>Pedobacter sp. AR-3-17 sp. nov., isolated from Arctic soil.</title>
        <authorList>
            <person name="Dahal R.H."/>
            <person name="Kim D.-U."/>
        </authorList>
    </citation>
    <scope>NUCLEOTIDE SEQUENCE [LARGE SCALE GENOMIC DNA]</scope>
    <source>
        <strain evidence="3 4">AR-3-17</strain>
    </source>
</reference>
<feature type="transmembrane region" description="Helical" evidence="1">
    <location>
        <begin position="97"/>
        <end position="115"/>
    </location>
</feature>
<keyword evidence="3" id="KW-0808">Transferase</keyword>
<dbReference type="CDD" id="cd03801">
    <property type="entry name" value="GT4_PimA-like"/>
    <property type="match status" value="1"/>
</dbReference>
<dbReference type="Proteomes" id="UP000308181">
    <property type="component" value="Unassembled WGS sequence"/>
</dbReference>
<dbReference type="SUPFAM" id="SSF53756">
    <property type="entry name" value="UDP-Glycosyltransferase/glycogen phosphorylase"/>
    <property type="match status" value="2"/>
</dbReference>
<accession>A0A4U1C0Y6</accession>
<dbReference type="AlphaFoldDB" id="A0A4U1C0Y6"/>
<dbReference type="Gene3D" id="3.40.50.2000">
    <property type="entry name" value="Glycogen Phosphorylase B"/>
    <property type="match status" value="3"/>
</dbReference>
<sequence>MNKKKILIIHPGVQHAYRLANALVLSDLFSKVSLCTWFLIKPKHPLANFRVFKKRVKDIDKEVSLSIFPFFELLSLLHEKLYFLLFPKKKFSNYNNIQYLWSYFFGIFLVPYLFFNRKNTVLVLYDTCGWPLSFFAKKWKMSVVMDFPSISHESAIALGIQETNYGIALKLKERQYIDFALYCSDFAKESYQEKTSEALHFTAHVGAALPKLEINKINFEQPVLQIAFIANMELRKGLDFLLNVINNLKIPFQLHLIGKISKSWVLDRLDENNLSNGKVVFAGSFNQPKLIQYLQAENIQLHILPSRFDSFGMVVPETMMLGIPNIVSPFVGAGEKITDGFDGFIMQELSSEALNHSILKFYHLSLSEKELISRNAYAQSKLISWEKYNNQIKVVFSTILTTIRPKIAFIVTHPTQFEVPFFQYIFSQKDQVKFDVIYIGTDKQLHYDKEISRKIDWGFDLFEGYNYHITKSRSDLKKILQLNGYELIISNGYNGKYLNILDLMFIHSNKLALRTDSILRNQPIAWKYWKLPILKIAFKLFDHFLVVGNQTRDYILALGKKSNQINFFSYSIDENKFNKINSLELNKLKNKLQLKNHQKVFLCVAKLVSRENPIDVINAFIKCNQPDWTLLIIGDGNSRPDLEAYCKKRDEIDIRFLGYINYVNLPLYYHLSDVFVHSTREENWGVSVHEAIACDCTVITSDTVGSATDLIIEGKNGFIYPFKDVTTLQQKMIASLELDPNVQKEENRKILLNWGYVKMWNEIKQSLIYR</sequence>
<proteinExistence type="predicted"/>
<dbReference type="RefSeq" id="WP_136825430.1">
    <property type="nucleotide sequence ID" value="NZ_SWBP01000002.1"/>
</dbReference>
<protein>
    <submittedName>
        <fullName evidence="3">Glycosyltransferase</fullName>
    </submittedName>
</protein>
<keyword evidence="1" id="KW-0812">Transmembrane</keyword>
<evidence type="ECO:0000256" key="1">
    <source>
        <dbReference type="SAM" id="Phobius"/>
    </source>
</evidence>
<keyword evidence="4" id="KW-1185">Reference proteome</keyword>
<comment type="caution">
    <text evidence="3">The sequence shown here is derived from an EMBL/GenBank/DDBJ whole genome shotgun (WGS) entry which is preliminary data.</text>
</comment>
<feature type="domain" description="Glycosyl transferase family 1" evidence="2">
    <location>
        <begin position="587"/>
        <end position="739"/>
    </location>
</feature>